<dbReference type="PROSITE" id="PS51369">
    <property type="entry name" value="TCP"/>
    <property type="match status" value="1"/>
</dbReference>
<reference evidence="8 9" key="1">
    <citation type="submission" date="2024-06" db="EMBL/GenBank/DDBJ databases">
        <title>A chromosome level genome sequence of Diviner's sage (Salvia divinorum).</title>
        <authorList>
            <person name="Ford S.A."/>
            <person name="Ro D.-K."/>
            <person name="Ness R.W."/>
            <person name="Phillips M.A."/>
        </authorList>
    </citation>
    <scope>NUCLEOTIDE SEQUENCE [LARGE SCALE GENOMIC DNA]</scope>
    <source>
        <strain evidence="8">SAF-2024a</strain>
        <tissue evidence="8">Leaf</tissue>
    </source>
</reference>
<name>A0ABD1IFC1_SALDI</name>
<evidence type="ECO:0000256" key="1">
    <source>
        <dbReference type="ARBA" id="ARBA00004123"/>
    </source>
</evidence>
<feature type="compositionally biased region" description="Basic and acidic residues" evidence="6">
    <location>
        <begin position="53"/>
        <end position="62"/>
    </location>
</feature>
<comment type="subcellular location">
    <subcellularLocation>
        <location evidence="1">Nucleus</location>
    </subcellularLocation>
</comment>
<evidence type="ECO:0000313" key="8">
    <source>
        <dbReference type="EMBL" id="KAL1567412.1"/>
    </source>
</evidence>
<organism evidence="8 9">
    <name type="scientific">Salvia divinorum</name>
    <name type="common">Maria pastora</name>
    <name type="synonym">Diviner's sage</name>
    <dbReference type="NCBI Taxonomy" id="28513"/>
    <lineage>
        <taxon>Eukaryota</taxon>
        <taxon>Viridiplantae</taxon>
        <taxon>Streptophyta</taxon>
        <taxon>Embryophyta</taxon>
        <taxon>Tracheophyta</taxon>
        <taxon>Spermatophyta</taxon>
        <taxon>Magnoliopsida</taxon>
        <taxon>eudicotyledons</taxon>
        <taxon>Gunneridae</taxon>
        <taxon>Pentapetalae</taxon>
        <taxon>asterids</taxon>
        <taxon>lamiids</taxon>
        <taxon>Lamiales</taxon>
        <taxon>Lamiaceae</taxon>
        <taxon>Nepetoideae</taxon>
        <taxon>Mentheae</taxon>
        <taxon>Salviinae</taxon>
        <taxon>Salvia</taxon>
        <taxon>Salvia subgen. Calosphace</taxon>
    </lineage>
</organism>
<dbReference type="InterPro" id="IPR017887">
    <property type="entry name" value="TF_TCP_subgr"/>
</dbReference>
<evidence type="ECO:0000256" key="3">
    <source>
        <dbReference type="ARBA" id="ARBA00023125"/>
    </source>
</evidence>
<dbReference type="Pfam" id="PF03634">
    <property type="entry name" value="TCP"/>
    <property type="match status" value="1"/>
</dbReference>
<dbReference type="Proteomes" id="UP001567538">
    <property type="component" value="Unassembled WGS sequence"/>
</dbReference>
<sequence length="226" mass="24923">MYAPINQIQSPDDEDEDHQEPTSFLNYYNHSFPCFNGAPTAPSNPSAPRKRKSEGGDGEGRVVRPAGRKDRHSKVRTARGPRDRRVRLSPTTAIQFYDVQDRLGYDRPSKAIDWLIKEAKAAIDALGCEQASENHGNASGGFSGEAAAAAAVCLDRDYEVGFFPGLNPDYSCCSSVQSNMFREPLQSSNYDFGGFHFSSELSKIAASATPKQDENLKKLIFSNYQD</sequence>
<feature type="region of interest" description="Disordered" evidence="6">
    <location>
        <begin position="1"/>
        <end position="86"/>
    </location>
</feature>
<evidence type="ECO:0000256" key="5">
    <source>
        <dbReference type="ARBA" id="ARBA00023242"/>
    </source>
</evidence>
<feature type="compositionally biased region" description="Basic residues" evidence="6">
    <location>
        <begin position="69"/>
        <end position="86"/>
    </location>
</feature>
<gene>
    <name evidence="8" type="ORF">AAHA92_02892</name>
</gene>
<dbReference type="AlphaFoldDB" id="A0ABD1IFC1"/>
<dbReference type="PANTHER" id="PTHR31072">
    <property type="entry name" value="TRANSCRIPTION FACTOR TCP4-RELATED"/>
    <property type="match status" value="1"/>
</dbReference>
<feature type="compositionally biased region" description="Polar residues" evidence="6">
    <location>
        <begin position="1"/>
        <end position="10"/>
    </location>
</feature>
<dbReference type="InterPro" id="IPR005333">
    <property type="entry name" value="Transcription_factor_TCP"/>
</dbReference>
<keyword evidence="3" id="KW-0238">DNA-binding</keyword>
<dbReference type="GO" id="GO:0003677">
    <property type="term" value="F:DNA binding"/>
    <property type="evidence" value="ECO:0007669"/>
    <property type="project" value="UniProtKB-KW"/>
</dbReference>
<dbReference type="PANTHER" id="PTHR31072:SF97">
    <property type="entry name" value="TRANSCRIPTION FACTOR TCP4-LIKE"/>
    <property type="match status" value="1"/>
</dbReference>
<dbReference type="GO" id="GO:0005634">
    <property type="term" value="C:nucleus"/>
    <property type="evidence" value="ECO:0007669"/>
    <property type="project" value="UniProtKB-SubCell"/>
</dbReference>
<feature type="domain" description="TCP" evidence="7">
    <location>
        <begin position="68"/>
        <end position="126"/>
    </location>
</feature>
<evidence type="ECO:0000256" key="2">
    <source>
        <dbReference type="ARBA" id="ARBA00023015"/>
    </source>
</evidence>
<protein>
    <recommendedName>
        <fullName evidence="7">TCP domain-containing protein</fullName>
    </recommendedName>
</protein>
<evidence type="ECO:0000259" key="7">
    <source>
        <dbReference type="PROSITE" id="PS51369"/>
    </source>
</evidence>
<evidence type="ECO:0000313" key="9">
    <source>
        <dbReference type="Proteomes" id="UP001567538"/>
    </source>
</evidence>
<evidence type="ECO:0000256" key="6">
    <source>
        <dbReference type="SAM" id="MobiDB-lite"/>
    </source>
</evidence>
<keyword evidence="4" id="KW-0804">Transcription</keyword>
<keyword evidence="9" id="KW-1185">Reference proteome</keyword>
<keyword evidence="5" id="KW-0539">Nucleus</keyword>
<dbReference type="EMBL" id="JBEAFC010000002">
    <property type="protein sequence ID" value="KAL1567412.1"/>
    <property type="molecule type" value="Genomic_DNA"/>
</dbReference>
<proteinExistence type="predicted"/>
<comment type="caution">
    <text evidence="8">The sequence shown here is derived from an EMBL/GenBank/DDBJ whole genome shotgun (WGS) entry which is preliminary data.</text>
</comment>
<keyword evidence="2" id="KW-0805">Transcription regulation</keyword>
<evidence type="ECO:0000256" key="4">
    <source>
        <dbReference type="ARBA" id="ARBA00023163"/>
    </source>
</evidence>
<accession>A0ABD1IFC1</accession>